<evidence type="ECO:0000313" key="5">
    <source>
        <dbReference type="Proteomes" id="UP001595604"/>
    </source>
</evidence>
<dbReference type="GO" id="GO:0016787">
    <property type="term" value="F:hydrolase activity"/>
    <property type="evidence" value="ECO:0007669"/>
    <property type="project" value="UniProtKB-KW"/>
</dbReference>
<comment type="caution">
    <text evidence="4">The sequence shown here is derived from an EMBL/GenBank/DDBJ whole genome shotgun (WGS) entry which is preliminary data.</text>
</comment>
<sequence>MKLEVGNHGPGRAANPPGATTTAWRPTPLAGQVPADRFPTIPADQARPLLPGLDLWDCWPLAHEDGHTAAVMLGGESRSLWFFLSAPRFPDPADRHAHARIRLLSRGAGGWRDHGPALPDGWCPGSREWAGSAVLGADGHTVTLYLTAAGRRGEARPTFEQRLFEGGAKLGPDGLAAWREPEELVRADGHHYLPVTAREEGAPGTLKAFRDPFWFRDPATGGEHLVFTASAAWSADPHNGVVGLATRTARGWTLEAPLVEAVGVNNELERPQLVVRGGRYYLFWSTQAHTFSPRAPGYPTGLYGMVADRLRGPWRPLNGHGLVAANPADEPAQAYSWCVTGEDEAWSFVDYWGMAGRSLADHPDCRRGQFGGTPAPVLRLRYAGDRVRLER</sequence>
<dbReference type="EMBL" id="JBHRTQ010000013">
    <property type="protein sequence ID" value="MFC3175338.1"/>
    <property type="molecule type" value="Genomic_DNA"/>
</dbReference>
<evidence type="ECO:0000256" key="1">
    <source>
        <dbReference type="ARBA" id="ARBA00006775"/>
    </source>
</evidence>
<feature type="region of interest" description="Disordered" evidence="3">
    <location>
        <begin position="1"/>
        <end position="29"/>
    </location>
</feature>
<keyword evidence="4" id="KW-0378">Hydrolase</keyword>
<dbReference type="Pfam" id="PF02435">
    <property type="entry name" value="Glyco_hydro_68"/>
    <property type="match status" value="2"/>
</dbReference>
<evidence type="ECO:0000313" key="4">
    <source>
        <dbReference type="EMBL" id="MFC3175338.1"/>
    </source>
</evidence>
<evidence type="ECO:0000256" key="2">
    <source>
        <dbReference type="RuleBase" id="RU361220"/>
    </source>
</evidence>
<dbReference type="SUPFAM" id="SSF75005">
    <property type="entry name" value="Arabinanase/levansucrase/invertase"/>
    <property type="match status" value="1"/>
</dbReference>
<dbReference type="CDD" id="cd08997">
    <property type="entry name" value="GH68"/>
    <property type="match status" value="1"/>
</dbReference>
<evidence type="ECO:0000256" key="3">
    <source>
        <dbReference type="SAM" id="MobiDB-lite"/>
    </source>
</evidence>
<comment type="similarity">
    <text evidence="1 2">Belongs to the glycosyl hydrolase 68 family.</text>
</comment>
<organism evidence="4 5">
    <name type="scientific">Novosphingobium bradum</name>
    <dbReference type="NCBI Taxonomy" id="1737444"/>
    <lineage>
        <taxon>Bacteria</taxon>
        <taxon>Pseudomonadati</taxon>
        <taxon>Pseudomonadota</taxon>
        <taxon>Alphaproteobacteria</taxon>
        <taxon>Sphingomonadales</taxon>
        <taxon>Sphingomonadaceae</taxon>
        <taxon>Novosphingobium</taxon>
    </lineage>
</organism>
<keyword evidence="5" id="KW-1185">Reference proteome</keyword>
<dbReference type="Gene3D" id="2.115.10.20">
    <property type="entry name" value="Glycosyl hydrolase domain, family 43"/>
    <property type="match status" value="2"/>
</dbReference>
<accession>A0ABV7IRN8</accession>
<gene>
    <name evidence="4" type="ORF">ACFOD9_13845</name>
</gene>
<dbReference type="Proteomes" id="UP001595604">
    <property type="component" value="Unassembled WGS sequence"/>
</dbReference>
<dbReference type="InterPro" id="IPR003469">
    <property type="entry name" value="Glyco_hydro_68"/>
</dbReference>
<proteinExistence type="inferred from homology"/>
<dbReference type="RefSeq" id="WP_379510717.1">
    <property type="nucleotide sequence ID" value="NZ_JBHRTQ010000013.1"/>
</dbReference>
<dbReference type="InterPro" id="IPR023296">
    <property type="entry name" value="Glyco_hydro_beta-prop_sf"/>
</dbReference>
<name>A0ABV7IRN8_9SPHN</name>
<reference evidence="5" key="1">
    <citation type="journal article" date="2019" name="Int. J. Syst. Evol. Microbiol.">
        <title>The Global Catalogue of Microorganisms (GCM) 10K type strain sequencing project: providing services to taxonomists for standard genome sequencing and annotation.</title>
        <authorList>
            <consortium name="The Broad Institute Genomics Platform"/>
            <consortium name="The Broad Institute Genome Sequencing Center for Infectious Disease"/>
            <person name="Wu L."/>
            <person name="Ma J."/>
        </authorList>
    </citation>
    <scope>NUCLEOTIDE SEQUENCE [LARGE SCALE GENOMIC DNA]</scope>
    <source>
        <strain evidence="5">KCTC 42984</strain>
    </source>
</reference>
<protein>
    <submittedName>
        <fullName evidence="4">Glycoside hydrolase family 68 protein</fullName>
    </submittedName>
</protein>